<name>A0A7W7KRA0_PSENT</name>
<dbReference type="AlphaFoldDB" id="A0A7W7KRA0"/>
<proteinExistence type="predicted"/>
<protein>
    <submittedName>
        <fullName evidence="1">Uncharacterized protein</fullName>
    </submittedName>
</protein>
<accession>A0A7W7KRA0</accession>
<organism evidence="1 2">
    <name type="scientific">Pseudomonas nitroreducens</name>
    <dbReference type="NCBI Taxonomy" id="46680"/>
    <lineage>
        <taxon>Bacteria</taxon>
        <taxon>Pseudomonadati</taxon>
        <taxon>Pseudomonadota</taxon>
        <taxon>Gammaproteobacteria</taxon>
        <taxon>Pseudomonadales</taxon>
        <taxon>Pseudomonadaceae</taxon>
        <taxon>Pseudomonas</taxon>
    </lineage>
</organism>
<dbReference type="Proteomes" id="UP000566995">
    <property type="component" value="Unassembled WGS sequence"/>
</dbReference>
<comment type="caution">
    <text evidence="1">The sequence shown here is derived from an EMBL/GenBank/DDBJ whole genome shotgun (WGS) entry which is preliminary data.</text>
</comment>
<reference evidence="1 2" key="1">
    <citation type="submission" date="2020-08" db="EMBL/GenBank/DDBJ databases">
        <title>Functional genomics of gut bacteria from endangered species of beetles.</title>
        <authorList>
            <person name="Carlos-Shanley C."/>
        </authorList>
    </citation>
    <scope>NUCLEOTIDE SEQUENCE [LARGE SCALE GENOMIC DNA]</scope>
    <source>
        <strain evidence="1 2">S00179</strain>
    </source>
</reference>
<evidence type="ECO:0000313" key="2">
    <source>
        <dbReference type="Proteomes" id="UP000566995"/>
    </source>
</evidence>
<sequence length="199" mass="21916">MNEVQHCFHGSLSHIEQFEDSLLEDSLQNYGAGIYFSSSGRVALRHCDQLRKVMKDPGRALFPTLLEVELKIANPLVADSYHPFSVEQATAILLASPNLNAVLANFGDLDFEDKGVLIERAASGYAAMKGPLLETLKNLGTDFFSGSAPALLKALRDILGFDGVLAVRADDTCWVAWFPEQISIKKRLHLTLDEIHEAC</sequence>
<gene>
    <name evidence="1" type="ORF">HNP46_005700</name>
</gene>
<dbReference type="RefSeq" id="WP_184595629.1">
    <property type="nucleotide sequence ID" value="NZ_JACHLI010000032.1"/>
</dbReference>
<dbReference type="EMBL" id="JACHLI010000032">
    <property type="protein sequence ID" value="MBB4866793.1"/>
    <property type="molecule type" value="Genomic_DNA"/>
</dbReference>
<evidence type="ECO:0000313" key="1">
    <source>
        <dbReference type="EMBL" id="MBB4866793.1"/>
    </source>
</evidence>